<comment type="subcellular location">
    <subcellularLocation>
        <location evidence="1">Membrane</location>
        <topology evidence="1">Multi-pass membrane protein</topology>
    </subcellularLocation>
</comment>
<dbReference type="EMBL" id="HBFR01011959">
    <property type="protein sequence ID" value="CAD8881440.1"/>
    <property type="molecule type" value="Transcribed_RNA"/>
</dbReference>
<dbReference type="InterPro" id="IPR017978">
    <property type="entry name" value="GPCR_3_C"/>
</dbReference>
<feature type="transmembrane region" description="Helical" evidence="6">
    <location>
        <begin position="550"/>
        <end position="570"/>
    </location>
</feature>
<keyword evidence="5" id="KW-0325">Glycoprotein</keyword>
<feature type="domain" description="G-protein coupled receptors family 3 profile" evidence="7">
    <location>
        <begin position="429"/>
        <end position="657"/>
    </location>
</feature>
<gene>
    <name evidence="8" type="ORF">CHYS00102_LOCUS8627</name>
</gene>
<feature type="transmembrane region" description="Helical" evidence="6">
    <location>
        <begin position="459"/>
        <end position="477"/>
    </location>
</feature>
<feature type="transmembrane region" description="Helical" evidence="6">
    <location>
        <begin position="590"/>
        <end position="607"/>
    </location>
</feature>
<feature type="transmembrane region" description="Helical" evidence="6">
    <location>
        <begin position="627"/>
        <end position="647"/>
    </location>
</feature>
<feature type="transmembrane region" description="Helical" evidence="6">
    <location>
        <begin position="386"/>
        <end position="411"/>
    </location>
</feature>
<keyword evidence="4 6" id="KW-0472">Membrane</keyword>
<feature type="transmembrane region" description="Helical" evidence="6">
    <location>
        <begin position="423"/>
        <end position="447"/>
    </location>
</feature>
<proteinExistence type="predicted"/>
<sequence length="657" mass="74600">MNFYNSEDNFEFGSRKNGDMYDVLAVSAKHGSCKKAQQDQEKYTSCAHVSPEVWHESFGSQHKKEYFSTGLIDPPTYLGVISQQGFFIPKFTAESDSTLDSYFGLKDEKNKNKLAESFLRPITWIEYCTKISENNCTADDGIARKYPEKDDYGKFFVKDLYIGYFNATIENDCNNNPECTGHFVDYPNSWRSFAVPQMYHHNISLKSSGSEYITNGYSYSQMTEIWQAANATKSNVLMLSWDLGRSYMQFLGTESEYIKVYMPSATQECLDSRISVEDRVSEDFNKRVGEKAGACDFKFVKRLSKLLSSALHSDPDFPEAMQSPAYKAIQLLKLDRENYVDIDKKTDTSTPREAVCQWMIDNYNVVQKMIPSTYPRTKKSTKNNPWLYYGALVVGCIATFGAMVMGVLVFQQREKKLARKKPVEIEFLFLILAGLFFTSIASVLSSLPVTDILCVAKPWFLVIGGTLQLVPLIVKIGTIVKVLNAAKKCRRIHVNRTWLHGTVLMISLLSVIFLTLVSIIDKPLKTTHYNLVEGDTMVTDLVFCSSKSLVWEYVACGCVALLLVCTTVLASQIHIAKKNFVAMHDIDESIPLAVMTYSHFIFMVLYIATLPEYENKNYVVISYLQSYIHSCDALAILAIYFAPKIFLESHSESRNKY</sequence>
<dbReference type="PROSITE" id="PS50259">
    <property type="entry name" value="G_PROTEIN_RECEP_F3_4"/>
    <property type="match status" value="1"/>
</dbReference>
<accession>A0A7S1FPG6</accession>
<evidence type="ECO:0000256" key="4">
    <source>
        <dbReference type="ARBA" id="ARBA00023136"/>
    </source>
</evidence>
<feature type="transmembrane region" description="Helical" evidence="6">
    <location>
        <begin position="498"/>
        <end position="520"/>
    </location>
</feature>
<keyword evidence="2 6" id="KW-0812">Transmembrane</keyword>
<evidence type="ECO:0000256" key="5">
    <source>
        <dbReference type="ARBA" id="ARBA00023180"/>
    </source>
</evidence>
<evidence type="ECO:0000259" key="7">
    <source>
        <dbReference type="PROSITE" id="PS50259"/>
    </source>
</evidence>
<dbReference type="AlphaFoldDB" id="A0A7S1FPG6"/>
<evidence type="ECO:0000256" key="2">
    <source>
        <dbReference type="ARBA" id="ARBA00022692"/>
    </source>
</evidence>
<dbReference type="GO" id="GO:0004930">
    <property type="term" value="F:G protein-coupled receptor activity"/>
    <property type="evidence" value="ECO:0007669"/>
    <property type="project" value="InterPro"/>
</dbReference>
<evidence type="ECO:0000256" key="6">
    <source>
        <dbReference type="SAM" id="Phobius"/>
    </source>
</evidence>
<name>A0A7S1FPG6_9STRA</name>
<evidence type="ECO:0000256" key="3">
    <source>
        <dbReference type="ARBA" id="ARBA00022989"/>
    </source>
</evidence>
<dbReference type="InterPro" id="IPR050726">
    <property type="entry name" value="mGluR"/>
</dbReference>
<dbReference type="PANTHER" id="PTHR24060">
    <property type="entry name" value="METABOTROPIC GLUTAMATE RECEPTOR"/>
    <property type="match status" value="1"/>
</dbReference>
<protein>
    <recommendedName>
        <fullName evidence="7">G-protein coupled receptors family 3 profile domain-containing protein</fullName>
    </recommendedName>
</protein>
<evidence type="ECO:0000256" key="1">
    <source>
        <dbReference type="ARBA" id="ARBA00004141"/>
    </source>
</evidence>
<dbReference type="GO" id="GO:0016020">
    <property type="term" value="C:membrane"/>
    <property type="evidence" value="ECO:0007669"/>
    <property type="project" value="UniProtKB-SubCell"/>
</dbReference>
<keyword evidence="3 6" id="KW-1133">Transmembrane helix</keyword>
<organism evidence="8">
    <name type="scientific">Corethron hystrix</name>
    <dbReference type="NCBI Taxonomy" id="216773"/>
    <lineage>
        <taxon>Eukaryota</taxon>
        <taxon>Sar</taxon>
        <taxon>Stramenopiles</taxon>
        <taxon>Ochrophyta</taxon>
        <taxon>Bacillariophyta</taxon>
        <taxon>Coscinodiscophyceae</taxon>
        <taxon>Corethrophycidae</taxon>
        <taxon>Corethrales</taxon>
        <taxon>Corethraceae</taxon>
        <taxon>Corethron</taxon>
    </lineage>
</organism>
<dbReference type="Pfam" id="PF00003">
    <property type="entry name" value="7tm_3"/>
    <property type="match status" value="1"/>
</dbReference>
<evidence type="ECO:0000313" key="8">
    <source>
        <dbReference type="EMBL" id="CAD8881440.1"/>
    </source>
</evidence>
<reference evidence="8" key="1">
    <citation type="submission" date="2021-01" db="EMBL/GenBank/DDBJ databases">
        <authorList>
            <person name="Corre E."/>
            <person name="Pelletier E."/>
            <person name="Niang G."/>
            <person name="Scheremetjew M."/>
            <person name="Finn R."/>
            <person name="Kale V."/>
            <person name="Holt S."/>
            <person name="Cochrane G."/>
            <person name="Meng A."/>
            <person name="Brown T."/>
            <person name="Cohen L."/>
        </authorList>
    </citation>
    <scope>NUCLEOTIDE SEQUENCE</scope>
    <source>
        <strain evidence="8">308</strain>
    </source>
</reference>